<accession>A0A8S9WRM1</accession>
<dbReference type="EMBL" id="WIXP02000015">
    <property type="protein sequence ID" value="KAF6199580.1"/>
    <property type="molecule type" value="Genomic_DNA"/>
</dbReference>
<dbReference type="SUPFAM" id="SSF53098">
    <property type="entry name" value="Ribonuclease H-like"/>
    <property type="match status" value="1"/>
</dbReference>
<dbReference type="PROSITE" id="PS50879">
    <property type="entry name" value="RNASE_H_1"/>
    <property type="match status" value="1"/>
</dbReference>
<feature type="domain" description="RNase H type-1" evidence="1">
    <location>
        <begin position="1"/>
        <end position="48"/>
    </location>
</feature>
<gene>
    <name evidence="2" type="ORF">GE061_007606</name>
</gene>
<sequence length="207" mass="24211">MGKLEMEIKKLMFQLEIDGISVRFIWVRSHRGIEGNDIADFNAKIAALEVPLPEATPWFPPTDLKKKIAAELTKQWRVEHENYHAGQRYVRMFPPPRLSAWFSNMPLRPKMFFKIISRLRTGHCCTKKYLLRIGKTDSELCELCSVTEDEQHIFMECPRFNITREKLFEEVSKSVAQPFNLELILQLQDVTIYDAIVKFCEDSDVTL</sequence>
<dbReference type="InterPro" id="IPR036397">
    <property type="entry name" value="RNaseH_sf"/>
</dbReference>
<dbReference type="Proteomes" id="UP000466442">
    <property type="component" value="Unassembled WGS sequence"/>
</dbReference>
<dbReference type="InterPro" id="IPR002156">
    <property type="entry name" value="RNaseH_domain"/>
</dbReference>
<evidence type="ECO:0000259" key="1">
    <source>
        <dbReference type="PROSITE" id="PS50879"/>
    </source>
</evidence>
<evidence type="ECO:0000313" key="3">
    <source>
        <dbReference type="Proteomes" id="UP000466442"/>
    </source>
</evidence>
<evidence type="ECO:0000313" key="2">
    <source>
        <dbReference type="EMBL" id="KAF6199580.1"/>
    </source>
</evidence>
<dbReference type="InterPro" id="IPR012337">
    <property type="entry name" value="RNaseH-like_sf"/>
</dbReference>
<name>A0A8S9WRM1_APOLU</name>
<proteinExistence type="predicted"/>
<dbReference type="Gene3D" id="3.30.420.10">
    <property type="entry name" value="Ribonuclease H-like superfamily/Ribonuclease H"/>
    <property type="match status" value="1"/>
</dbReference>
<keyword evidence="3" id="KW-1185">Reference proteome</keyword>
<protein>
    <recommendedName>
        <fullName evidence="1">RNase H type-1 domain-containing protein</fullName>
    </recommendedName>
</protein>
<dbReference type="OrthoDB" id="420610at2759"/>
<dbReference type="AlphaFoldDB" id="A0A8S9WRM1"/>
<comment type="caution">
    <text evidence="2">The sequence shown here is derived from an EMBL/GenBank/DDBJ whole genome shotgun (WGS) entry which is preliminary data.</text>
</comment>
<dbReference type="GO" id="GO:0003676">
    <property type="term" value="F:nucleic acid binding"/>
    <property type="evidence" value="ECO:0007669"/>
    <property type="project" value="InterPro"/>
</dbReference>
<organism evidence="2 3">
    <name type="scientific">Apolygus lucorum</name>
    <name type="common">Small green plant bug</name>
    <name type="synonym">Lygocoris lucorum</name>
    <dbReference type="NCBI Taxonomy" id="248454"/>
    <lineage>
        <taxon>Eukaryota</taxon>
        <taxon>Metazoa</taxon>
        <taxon>Ecdysozoa</taxon>
        <taxon>Arthropoda</taxon>
        <taxon>Hexapoda</taxon>
        <taxon>Insecta</taxon>
        <taxon>Pterygota</taxon>
        <taxon>Neoptera</taxon>
        <taxon>Paraneoptera</taxon>
        <taxon>Hemiptera</taxon>
        <taxon>Heteroptera</taxon>
        <taxon>Panheteroptera</taxon>
        <taxon>Cimicomorpha</taxon>
        <taxon>Miridae</taxon>
        <taxon>Mirini</taxon>
        <taxon>Apolygus</taxon>
    </lineage>
</organism>
<dbReference type="GO" id="GO:0004523">
    <property type="term" value="F:RNA-DNA hybrid ribonuclease activity"/>
    <property type="evidence" value="ECO:0007669"/>
    <property type="project" value="InterPro"/>
</dbReference>
<reference evidence="2" key="1">
    <citation type="journal article" date="2021" name="Mol. Ecol. Resour.">
        <title>Apolygus lucorum genome provides insights into omnivorousness and mesophyll feeding.</title>
        <authorList>
            <person name="Liu Y."/>
            <person name="Liu H."/>
            <person name="Wang H."/>
            <person name="Huang T."/>
            <person name="Liu B."/>
            <person name="Yang B."/>
            <person name="Yin L."/>
            <person name="Li B."/>
            <person name="Zhang Y."/>
            <person name="Zhang S."/>
            <person name="Jiang F."/>
            <person name="Zhang X."/>
            <person name="Ren Y."/>
            <person name="Wang B."/>
            <person name="Wang S."/>
            <person name="Lu Y."/>
            <person name="Wu K."/>
            <person name="Fan W."/>
            <person name="Wang G."/>
        </authorList>
    </citation>
    <scope>NUCLEOTIDE SEQUENCE</scope>
    <source>
        <strain evidence="2">12Hb</strain>
    </source>
</reference>